<evidence type="ECO:0000313" key="2">
    <source>
        <dbReference type="Proteomes" id="UP001649230"/>
    </source>
</evidence>
<name>A0ABY3SEA3_9BACL</name>
<evidence type="ECO:0000313" key="1">
    <source>
        <dbReference type="EMBL" id="UJF31800.1"/>
    </source>
</evidence>
<protein>
    <recommendedName>
        <fullName evidence="3">Lipoprotein</fullName>
    </recommendedName>
</protein>
<dbReference type="RefSeq" id="WP_235118145.1">
    <property type="nucleotide sequence ID" value="NZ_CP090978.1"/>
</dbReference>
<reference evidence="1 2" key="1">
    <citation type="journal article" date="2024" name="Int. J. Syst. Evol. Microbiol.">
        <title>Paenibacillus hexagrammi sp. nov., a novel bacterium isolated from the gut content of Hexagrammos agrammus.</title>
        <authorList>
            <person name="Jung H.K."/>
            <person name="Kim D.G."/>
            <person name="Zin H."/>
            <person name="Park J."/>
            <person name="Jung H."/>
            <person name="Kim Y.O."/>
            <person name="Kong H.J."/>
            <person name="Kim J.W."/>
            <person name="Kim Y.S."/>
        </authorList>
    </citation>
    <scope>NUCLEOTIDE SEQUENCE [LARGE SCALE GENOMIC DNA]</scope>
    <source>
        <strain evidence="1 2">YPD9-1</strain>
    </source>
</reference>
<proteinExistence type="predicted"/>
<keyword evidence="2" id="KW-1185">Reference proteome</keyword>
<dbReference type="EMBL" id="CP090978">
    <property type="protein sequence ID" value="UJF31800.1"/>
    <property type="molecule type" value="Genomic_DNA"/>
</dbReference>
<evidence type="ECO:0008006" key="3">
    <source>
        <dbReference type="Google" id="ProtNLM"/>
    </source>
</evidence>
<gene>
    <name evidence="1" type="ORF">L0M14_18755</name>
</gene>
<dbReference type="Proteomes" id="UP001649230">
    <property type="component" value="Chromosome"/>
</dbReference>
<sequence length="276" mass="32111">MIVRKVIFAFTISLLVNGCSNLSQDIDDSKNTSTNSAVVVTSSSELPTRFSLDSIRKAFKEYINYRLWFYPDETEKQFNFEPYIGKEITTEVRVYESNPQNIYIHTEIGDWLAKIVYANGFVYCDGFIRQEDTNIYPKGDYKKVDTLKIKVEPPHKPNYGTSHRKDKMIQAAVDYAEHLCKDFENGTESELWKDSKVYIVDFYEYENVINVWFVRQDGFASYTPVQVTESNNEFTTQGIKGFDIPNIRKLDKKDNETYFFEKQIGDTIKSYCPGNT</sequence>
<accession>A0ABY3SEA3</accession>
<organism evidence="1 2">
    <name type="scientific">Paenibacillus hexagrammi</name>
    <dbReference type="NCBI Taxonomy" id="2908839"/>
    <lineage>
        <taxon>Bacteria</taxon>
        <taxon>Bacillati</taxon>
        <taxon>Bacillota</taxon>
        <taxon>Bacilli</taxon>
        <taxon>Bacillales</taxon>
        <taxon>Paenibacillaceae</taxon>
        <taxon>Paenibacillus</taxon>
    </lineage>
</organism>